<sequence length="72" mass="8824">WPSNLPNLNTIKPIWFYIKKETIKRELTGNRKKLREWIKAIPYYIKEVIRLKEGNEYKEEQKKGQEKEAVYN</sequence>
<protein>
    <recommendedName>
        <fullName evidence="3">Tc1-like transposase DDE domain-containing protein</fullName>
    </recommendedName>
</protein>
<evidence type="ECO:0000313" key="2">
    <source>
        <dbReference type="Proteomes" id="UP000235371"/>
    </source>
</evidence>
<keyword evidence="2" id="KW-1185">Reference proteome</keyword>
<dbReference type="GeneID" id="36583207"/>
<evidence type="ECO:0008006" key="3">
    <source>
        <dbReference type="Google" id="ProtNLM"/>
    </source>
</evidence>
<name>A0A2J6T4G3_9HELO</name>
<evidence type="ECO:0000313" key="1">
    <source>
        <dbReference type="EMBL" id="PMD57899.1"/>
    </source>
</evidence>
<dbReference type="EMBL" id="KZ613843">
    <property type="protein sequence ID" value="PMD57899.1"/>
    <property type="molecule type" value="Genomic_DNA"/>
</dbReference>
<proteinExistence type="predicted"/>
<reference evidence="1 2" key="1">
    <citation type="submission" date="2016-04" db="EMBL/GenBank/DDBJ databases">
        <title>A degradative enzymes factory behind the ericoid mycorrhizal symbiosis.</title>
        <authorList>
            <consortium name="DOE Joint Genome Institute"/>
            <person name="Martino E."/>
            <person name="Morin E."/>
            <person name="Grelet G."/>
            <person name="Kuo A."/>
            <person name="Kohler A."/>
            <person name="Daghino S."/>
            <person name="Barry K."/>
            <person name="Choi C."/>
            <person name="Cichocki N."/>
            <person name="Clum A."/>
            <person name="Copeland A."/>
            <person name="Hainaut M."/>
            <person name="Haridas S."/>
            <person name="Labutti K."/>
            <person name="Lindquist E."/>
            <person name="Lipzen A."/>
            <person name="Khouja H.-R."/>
            <person name="Murat C."/>
            <person name="Ohm R."/>
            <person name="Olson A."/>
            <person name="Spatafora J."/>
            <person name="Veneault-Fourrey C."/>
            <person name="Henrissat B."/>
            <person name="Grigoriev I."/>
            <person name="Martin F."/>
            <person name="Perotto S."/>
        </authorList>
    </citation>
    <scope>NUCLEOTIDE SEQUENCE [LARGE SCALE GENOMIC DNA]</scope>
    <source>
        <strain evidence="1 2">E</strain>
    </source>
</reference>
<dbReference type="InParanoid" id="A0A2J6T4G3"/>
<dbReference type="RefSeq" id="XP_024734803.1">
    <property type="nucleotide sequence ID" value="XM_024875127.1"/>
</dbReference>
<accession>A0A2J6T4G3</accession>
<dbReference type="Proteomes" id="UP000235371">
    <property type="component" value="Unassembled WGS sequence"/>
</dbReference>
<gene>
    <name evidence="1" type="ORF">K444DRAFT_533107</name>
</gene>
<dbReference type="AlphaFoldDB" id="A0A2J6T4G3"/>
<organism evidence="1 2">
    <name type="scientific">Hyaloscypha bicolor E</name>
    <dbReference type="NCBI Taxonomy" id="1095630"/>
    <lineage>
        <taxon>Eukaryota</taxon>
        <taxon>Fungi</taxon>
        <taxon>Dikarya</taxon>
        <taxon>Ascomycota</taxon>
        <taxon>Pezizomycotina</taxon>
        <taxon>Leotiomycetes</taxon>
        <taxon>Helotiales</taxon>
        <taxon>Hyaloscyphaceae</taxon>
        <taxon>Hyaloscypha</taxon>
        <taxon>Hyaloscypha bicolor</taxon>
    </lineage>
</organism>
<feature type="non-terminal residue" evidence="1">
    <location>
        <position position="1"/>
    </location>
</feature>